<protein>
    <submittedName>
        <fullName evidence="2">Uncharacterized protein</fullName>
    </submittedName>
</protein>
<dbReference type="EMBL" id="KN445017">
    <property type="protein sequence ID" value="KHG28451.1"/>
    <property type="molecule type" value="Genomic_DNA"/>
</dbReference>
<comment type="similarity">
    <text evidence="1">Belongs to the PPR family. P subfamily.</text>
</comment>
<evidence type="ECO:0000256" key="1">
    <source>
        <dbReference type="ARBA" id="ARBA00007626"/>
    </source>
</evidence>
<keyword evidence="3" id="KW-1185">Reference proteome</keyword>
<dbReference type="AlphaFoldDB" id="A0A0B0PYB3"/>
<dbReference type="Gene3D" id="1.25.40.10">
    <property type="entry name" value="Tetratricopeptide repeat domain"/>
    <property type="match status" value="1"/>
</dbReference>
<dbReference type="InterPro" id="IPR011990">
    <property type="entry name" value="TPR-like_helical_dom_sf"/>
</dbReference>
<name>A0A0B0PYB3_GOSAR</name>
<dbReference type="Proteomes" id="UP000032142">
    <property type="component" value="Unassembled WGS sequence"/>
</dbReference>
<proteinExistence type="inferred from homology"/>
<gene>
    <name evidence="2" type="ORF">F383_12580</name>
</gene>
<sequence>MKEKGIKHNAFTNNVQLNAYASSSDIEGMEKFLTTIENNVEVSVDWHAYVAAASAYLKARKGFIKKAEAYTVSLIKRGVIKEPDEFILNSLATGYQMDGHMSKPVETMKAAILSGSSGWKPNFCAVCLKFLEGEDNLEAAKELLQLLQVKGHLSNDVYNGFVKNILDGNMDVGALDQTKGAVKLLMMEVQGLMKVKLRLIAYLYI</sequence>
<accession>A0A0B0PYB3</accession>
<dbReference type="PANTHER" id="PTHR45717:SF10">
    <property type="entry name" value="OS10G0501000 PROTEIN"/>
    <property type="match status" value="1"/>
</dbReference>
<evidence type="ECO:0000313" key="2">
    <source>
        <dbReference type="EMBL" id="KHG28451.1"/>
    </source>
</evidence>
<evidence type="ECO:0000313" key="3">
    <source>
        <dbReference type="Proteomes" id="UP000032142"/>
    </source>
</evidence>
<dbReference type="PANTHER" id="PTHR45717">
    <property type="entry name" value="OS12G0527900 PROTEIN"/>
    <property type="match status" value="1"/>
</dbReference>
<dbReference type="GO" id="GO:0005739">
    <property type="term" value="C:mitochondrion"/>
    <property type="evidence" value="ECO:0007669"/>
    <property type="project" value="TreeGrafter"/>
</dbReference>
<reference evidence="3" key="1">
    <citation type="submission" date="2014-09" db="EMBL/GenBank/DDBJ databases">
        <authorList>
            <person name="Mudge J."/>
            <person name="Ramaraj T."/>
            <person name="Lindquist I.E."/>
            <person name="Bharti A.K."/>
            <person name="Sundararajan A."/>
            <person name="Cameron C.T."/>
            <person name="Woodward J.E."/>
            <person name="May G.D."/>
            <person name="Brubaker C."/>
            <person name="Broadhvest J."/>
            <person name="Wilkins T.A."/>
        </authorList>
    </citation>
    <scope>NUCLEOTIDE SEQUENCE</scope>
    <source>
        <strain evidence="3">cv. AKA8401</strain>
    </source>
</reference>
<organism evidence="2 3">
    <name type="scientific">Gossypium arboreum</name>
    <name type="common">Tree cotton</name>
    <name type="synonym">Gossypium nanking</name>
    <dbReference type="NCBI Taxonomy" id="29729"/>
    <lineage>
        <taxon>Eukaryota</taxon>
        <taxon>Viridiplantae</taxon>
        <taxon>Streptophyta</taxon>
        <taxon>Embryophyta</taxon>
        <taxon>Tracheophyta</taxon>
        <taxon>Spermatophyta</taxon>
        <taxon>Magnoliopsida</taxon>
        <taxon>eudicotyledons</taxon>
        <taxon>Gunneridae</taxon>
        <taxon>Pentapetalae</taxon>
        <taxon>rosids</taxon>
        <taxon>malvids</taxon>
        <taxon>Malvales</taxon>
        <taxon>Malvaceae</taxon>
        <taxon>Malvoideae</taxon>
        <taxon>Gossypium</taxon>
    </lineage>
</organism>